<dbReference type="EMBL" id="FNQN01000009">
    <property type="protein sequence ID" value="SEA68114.1"/>
    <property type="molecule type" value="Genomic_DNA"/>
</dbReference>
<evidence type="ECO:0000313" key="4">
    <source>
        <dbReference type="Proteomes" id="UP000199409"/>
    </source>
</evidence>
<dbReference type="Proteomes" id="UP000199409">
    <property type="component" value="Unassembled WGS sequence"/>
</dbReference>
<name>A0A1H4D5W3_9BACT</name>
<organism evidence="3 4">
    <name type="scientific">Desulfuromusa kysingii</name>
    <dbReference type="NCBI Taxonomy" id="37625"/>
    <lineage>
        <taxon>Bacteria</taxon>
        <taxon>Pseudomonadati</taxon>
        <taxon>Thermodesulfobacteriota</taxon>
        <taxon>Desulfuromonadia</taxon>
        <taxon>Desulfuromonadales</taxon>
        <taxon>Geopsychrobacteraceae</taxon>
        <taxon>Desulfuromusa</taxon>
    </lineage>
</organism>
<keyword evidence="4" id="KW-1185">Reference proteome</keyword>
<accession>A0A1H4D5W3</accession>
<evidence type="ECO:0000256" key="2">
    <source>
        <dbReference type="SAM" id="MobiDB-lite"/>
    </source>
</evidence>
<keyword evidence="1" id="KW-0175">Coiled coil</keyword>
<proteinExistence type="predicted"/>
<gene>
    <name evidence="3" type="ORF">SAMN05660420_02854</name>
</gene>
<evidence type="ECO:0000313" key="3">
    <source>
        <dbReference type="EMBL" id="SEA68114.1"/>
    </source>
</evidence>
<dbReference type="RefSeq" id="WP_092349994.1">
    <property type="nucleotide sequence ID" value="NZ_FNQN01000009.1"/>
</dbReference>
<evidence type="ECO:0000256" key="1">
    <source>
        <dbReference type="SAM" id="Coils"/>
    </source>
</evidence>
<feature type="region of interest" description="Disordered" evidence="2">
    <location>
        <begin position="275"/>
        <end position="301"/>
    </location>
</feature>
<dbReference type="STRING" id="37625.SAMN05660420_02854"/>
<reference evidence="3 4" key="1">
    <citation type="submission" date="2016-10" db="EMBL/GenBank/DDBJ databases">
        <authorList>
            <person name="de Groot N.N."/>
        </authorList>
    </citation>
    <scope>NUCLEOTIDE SEQUENCE [LARGE SCALE GENOMIC DNA]</scope>
    <source>
        <strain evidence="3 4">DSM 7343</strain>
    </source>
</reference>
<feature type="coiled-coil region" evidence="1">
    <location>
        <begin position="100"/>
        <end position="268"/>
    </location>
</feature>
<feature type="compositionally biased region" description="Low complexity" evidence="2">
    <location>
        <begin position="285"/>
        <end position="301"/>
    </location>
</feature>
<sequence>MHKNKEEITLSKIRKHMETIAVMKNTPIPLIDINAVRDLLGYGSNGTIGAYVKQVKFEHHNSNLYDLYNFSNQFKSAIADEIKRFVENAKEVDSQKQTVLEGLNTELTNVNEQLEVENQSLKKEINANLQKADIYKDETKKVIYTIKQELVSAKEMIKKLENENNAIKIESRKDKDTIIELKFDTNSKEVKLQSVIQEYNEYKLKVEELNDCLKEKQHQIALNKQEIDHLKSFNNSIQVQNQKYQQENQRLSDTLNNLLLSKNILNDEQIINVKKNSTQKKSKKTSTVENNENQQNENMKK</sequence>
<protein>
    <submittedName>
        <fullName evidence="3">Uncharacterized protein</fullName>
    </submittedName>
</protein>
<dbReference type="AlphaFoldDB" id="A0A1H4D5W3"/>